<dbReference type="AlphaFoldDB" id="A0A6A6BXV7"/>
<accession>A0A6A6BXV7</accession>
<evidence type="ECO:0000313" key="2">
    <source>
        <dbReference type="EMBL" id="KAF2159644.1"/>
    </source>
</evidence>
<proteinExistence type="predicted"/>
<protein>
    <submittedName>
        <fullName evidence="2">Uncharacterized protein</fullName>
    </submittedName>
</protein>
<dbReference type="GeneID" id="54562908"/>
<evidence type="ECO:0000256" key="1">
    <source>
        <dbReference type="SAM" id="Coils"/>
    </source>
</evidence>
<keyword evidence="3" id="KW-1185">Reference proteome</keyword>
<keyword evidence="1" id="KW-0175">Coiled coil</keyword>
<feature type="non-terminal residue" evidence="2">
    <location>
        <position position="1"/>
    </location>
</feature>
<organism evidence="2 3">
    <name type="scientific">Zasmidium cellare ATCC 36951</name>
    <dbReference type="NCBI Taxonomy" id="1080233"/>
    <lineage>
        <taxon>Eukaryota</taxon>
        <taxon>Fungi</taxon>
        <taxon>Dikarya</taxon>
        <taxon>Ascomycota</taxon>
        <taxon>Pezizomycotina</taxon>
        <taxon>Dothideomycetes</taxon>
        <taxon>Dothideomycetidae</taxon>
        <taxon>Mycosphaerellales</taxon>
        <taxon>Mycosphaerellaceae</taxon>
        <taxon>Zasmidium</taxon>
    </lineage>
</organism>
<sequence length="126" mass="14506">AETIEDKASQLEEARRTAIDRIRKLTSKQPQHCIAPKYLPEGNLVLPSAATCTWGKKFLEKLAEVYLYASTQELNDWLARTEDERMGHRRATQKGSHTSYNDLAAYLAKCKQEHREGKRQMTQIED</sequence>
<name>A0A6A6BXV7_ZASCE</name>
<dbReference type="RefSeq" id="XP_033660533.1">
    <property type="nucleotide sequence ID" value="XM_033809636.1"/>
</dbReference>
<dbReference type="EMBL" id="ML993634">
    <property type="protein sequence ID" value="KAF2159644.1"/>
    <property type="molecule type" value="Genomic_DNA"/>
</dbReference>
<reference evidence="2" key="1">
    <citation type="journal article" date="2020" name="Stud. Mycol.">
        <title>101 Dothideomycetes genomes: a test case for predicting lifestyles and emergence of pathogens.</title>
        <authorList>
            <person name="Haridas S."/>
            <person name="Albert R."/>
            <person name="Binder M."/>
            <person name="Bloem J."/>
            <person name="Labutti K."/>
            <person name="Salamov A."/>
            <person name="Andreopoulos B."/>
            <person name="Baker S."/>
            <person name="Barry K."/>
            <person name="Bills G."/>
            <person name="Bluhm B."/>
            <person name="Cannon C."/>
            <person name="Castanera R."/>
            <person name="Culley D."/>
            <person name="Daum C."/>
            <person name="Ezra D."/>
            <person name="Gonzalez J."/>
            <person name="Henrissat B."/>
            <person name="Kuo A."/>
            <person name="Liang C."/>
            <person name="Lipzen A."/>
            <person name="Lutzoni F."/>
            <person name="Magnuson J."/>
            <person name="Mondo S."/>
            <person name="Nolan M."/>
            <person name="Ohm R."/>
            <person name="Pangilinan J."/>
            <person name="Park H.-J."/>
            <person name="Ramirez L."/>
            <person name="Alfaro M."/>
            <person name="Sun H."/>
            <person name="Tritt A."/>
            <person name="Yoshinaga Y."/>
            <person name="Zwiers L.-H."/>
            <person name="Turgeon B."/>
            <person name="Goodwin S."/>
            <person name="Spatafora J."/>
            <person name="Crous P."/>
            <person name="Grigoriev I."/>
        </authorList>
    </citation>
    <scope>NUCLEOTIDE SEQUENCE</scope>
    <source>
        <strain evidence="2">ATCC 36951</strain>
    </source>
</reference>
<gene>
    <name evidence="2" type="ORF">M409DRAFT_29812</name>
</gene>
<feature type="coiled-coil region" evidence="1">
    <location>
        <begin position="1"/>
        <end position="28"/>
    </location>
</feature>
<dbReference type="Proteomes" id="UP000799537">
    <property type="component" value="Unassembled WGS sequence"/>
</dbReference>
<evidence type="ECO:0000313" key="3">
    <source>
        <dbReference type="Proteomes" id="UP000799537"/>
    </source>
</evidence>